<reference evidence="6" key="1">
    <citation type="submission" date="2017-09" db="EMBL/GenBank/DDBJ databases">
        <title>Depth-based differentiation of microbial function through sediment-hosted aquifers and enrichment of novel symbionts in the deep terrestrial subsurface.</title>
        <authorList>
            <person name="Probst A.J."/>
            <person name="Ladd B."/>
            <person name="Jarett J.K."/>
            <person name="Geller-Mcgrath D.E."/>
            <person name="Sieber C.M.K."/>
            <person name="Emerson J.B."/>
            <person name="Anantharaman K."/>
            <person name="Thomas B.C."/>
            <person name="Malmstrom R."/>
            <person name="Stieglmeier M."/>
            <person name="Klingl A."/>
            <person name="Woyke T."/>
            <person name="Ryan C.M."/>
            <person name="Banfield J.F."/>
        </authorList>
    </citation>
    <scope>NUCLEOTIDE SEQUENCE [LARGE SCALE GENOMIC DNA]</scope>
</reference>
<sequence length="375" mass="42413">MLHCKYRQPENLKKPRAGSLRYRWKRLLKIRWNIGERITGNWISLDDMPVNKIGGKLNIDLYKKLYLIRRAEQGIIDNYASDAMKTPMHMSMGEEAIVAGVCQALKKNDQVLGTYRSHALYLAKTGDVTRFFAEMYGKVTGVADGKAGSMHLSSPENGYLMSSAIVATTIPVAVGVAYANKLKKNNAMTAVFFGDGATEGGVFWESLNFACLKKLPMLFVCEDNELAVHTDLQTRHGYDSLDKIVSQFNCLSFKSSSTDAGVIHEITVKAIQEARSQQKTVFLHFDYYRYLEHVGINEDFDAGYRARKDFLKWQKKDPVWVGREKLIASGLSEARVGKIEREIDERVTRAISEAEEAEFPARKELYANVFHGEKK</sequence>
<evidence type="ECO:0000259" key="4">
    <source>
        <dbReference type="Pfam" id="PF00676"/>
    </source>
</evidence>
<comment type="caution">
    <text evidence="5">The sequence shown here is derived from an EMBL/GenBank/DDBJ whole genome shotgun (WGS) entry which is preliminary data.</text>
</comment>
<evidence type="ECO:0000256" key="3">
    <source>
        <dbReference type="ARBA" id="ARBA00023052"/>
    </source>
</evidence>
<feature type="domain" description="Dehydrogenase E1 component" evidence="4">
    <location>
        <begin position="64"/>
        <end position="360"/>
    </location>
</feature>
<dbReference type="InterPro" id="IPR029061">
    <property type="entry name" value="THDP-binding"/>
</dbReference>
<keyword evidence="2" id="KW-0560">Oxidoreductase</keyword>
<organism evidence="5 6">
    <name type="scientific">Candidatus Harrisonbacteria bacterium CG10_big_fil_rev_8_21_14_0_10_49_15</name>
    <dbReference type="NCBI Taxonomy" id="1974587"/>
    <lineage>
        <taxon>Bacteria</taxon>
        <taxon>Candidatus Harrisoniibacteriota</taxon>
    </lineage>
</organism>
<evidence type="ECO:0000313" key="6">
    <source>
        <dbReference type="Proteomes" id="UP000229526"/>
    </source>
</evidence>
<proteinExistence type="predicted"/>
<dbReference type="InterPro" id="IPR050642">
    <property type="entry name" value="PDH_E1_Alpha_Subunit"/>
</dbReference>
<dbReference type="GO" id="GO:0004739">
    <property type="term" value="F:pyruvate dehydrogenase (acetyl-transferring) activity"/>
    <property type="evidence" value="ECO:0007669"/>
    <property type="project" value="TreeGrafter"/>
</dbReference>
<dbReference type="GO" id="GO:0006086">
    <property type="term" value="P:pyruvate decarboxylation to acetyl-CoA"/>
    <property type="evidence" value="ECO:0007669"/>
    <property type="project" value="TreeGrafter"/>
</dbReference>
<accession>A0A2H0UNC4</accession>
<dbReference type="PANTHER" id="PTHR11516">
    <property type="entry name" value="PYRUVATE DEHYDROGENASE E1 COMPONENT, ALPHA SUBUNIT BACTERIAL AND ORGANELLAR"/>
    <property type="match status" value="1"/>
</dbReference>
<gene>
    <name evidence="5" type="ORF">COU11_01345</name>
</gene>
<protein>
    <submittedName>
        <fullName evidence="5">Acetoin dehydrogenase</fullName>
    </submittedName>
</protein>
<comment type="cofactor">
    <cofactor evidence="1">
        <name>thiamine diphosphate</name>
        <dbReference type="ChEBI" id="CHEBI:58937"/>
    </cofactor>
</comment>
<keyword evidence="3" id="KW-0786">Thiamine pyrophosphate</keyword>
<dbReference type="SUPFAM" id="SSF52518">
    <property type="entry name" value="Thiamin diphosphate-binding fold (THDP-binding)"/>
    <property type="match status" value="1"/>
</dbReference>
<evidence type="ECO:0000256" key="1">
    <source>
        <dbReference type="ARBA" id="ARBA00001964"/>
    </source>
</evidence>
<dbReference type="EMBL" id="PFBD01000012">
    <property type="protein sequence ID" value="PIR87255.1"/>
    <property type="molecule type" value="Genomic_DNA"/>
</dbReference>
<dbReference type="InterPro" id="IPR001017">
    <property type="entry name" value="DH_E1"/>
</dbReference>
<dbReference type="AlphaFoldDB" id="A0A2H0UNC4"/>
<evidence type="ECO:0000256" key="2">
    <source>
        <dbReference type="ARBA" id="ARBA00023002"/>
    </source>
</evidence>
<dbReference type="Proteomes" id="UP000229526">
    <property type="component" value="Unassembled WGS sequence"/>
</dbReference>
<dbReference type="PANTHER" id="PTHR11516:SF60">
    <property type="entry name" value="PYRUVATE DEHYDROGENASE E1 COMPONENT SUBUNIT ALPHA"/>
    <property type="match status" value="1"/>
</dbReference>
<dbReference type="Gene3D" id="3.40.50.970">
    <property type="match status" value="1"/>
</dbReference>
<name>A0A2H0UNC4_9BACT</name>
<evidence type="ECO:0000313" key="5">
    <source>
        <dbReference type="EMBL" id="PIR87255.1"/>
    </source>
</evidence>
<dbReference type="Pfam" id="PF00676">
    <property type="entry name" value="E1_dh"/>
    <property type="match status" value="1"/>
</dbReference>
<dbReference type="CDD" id="cd02000">
    <property type="entry name" value="TPP_E1_PDC_ADC_BCADC"/>
    <property type="match status" value="1"/>
</dbReference>